<sequence>MPTQRLKAQLESLQDTLNDPNAELTAEEREALQNMANNIYARLLTKESEDQPEEDPTLVDGVNLMAEQFAVRHPTLAGTLRSVMQTLSDMGI</sequence>
<organism evidence="1 2">
    <name type="scientific">Halopseudomonas sabulinigri</name>
    <dbReference type="NCBI Taxonomy" id="472181"/>
    <lineage>
        <taxon>Bacteria</taxon>
        <taxon>Pseudomonadati</taxon>
        <taxon>Pseudomonadota</taxon>
        <taxon>Gammaproteobacteria</taxon>
        <taxon>Pseudomonadales</taxon>
        <taxon>Pseudomonadaceae</taxon>
        <taxon>Halopseudomonas</taxon>
    </lineage>
</organism>
<dbReference type="Proteomes" id="UP000243413">
    <property type="component" value="Chromosome I"/>
</dbReference>
<dbReference type="EMBL" id="LT629763">
    <property type="protein sequence ID" value="SDR99409.1"/>
    <property type="molecule type" value="Genomic_DNA"/>
</dbReference>
<name>A0A1H1NM60_9GAMM</name>
<dbReference type="Pfam" id="PF14357">
    <property type="entry name" value="DUF4404"/>
    <property type="match status" value="1"/>
</dbReference>
<dbReference type="STRING" id="472181.SAMN05216271_0908"/>
<protein>
    <recommendedName>
        <fullName evidence="3">DUF4404 family protein</fullName>
    </recommendedName>
</protein>
<proteinExistence type="predicted"/>
<gene>
    <name evidence="1" type="ORF">SAMN05216271_0908</name>
</gene>
<dbReference type="AlphaFoldDB" id="A0A1H1NM60"/>
<reference evidence="2" key="1">
    <citation type="submission" date="2016-10" db="EMBL/GenBank/DDBJ databases">
        <authorList>
            <person name="Varghese N."/>
            <person name="Submissions S."/>
        </authorList>
    </citation>
    <scope>NUCLEOTIDE SEQUENCE [LARGE SCALE GENOMIC DNA]</scope>
    <source>
        <strain evidence="2">JCM 14963</strain>
    </source>
</reference>
<evidence type="ECO:0000313" key="1">
    <source>
        <dbReference type="EMBL" id="SDR99409.1"/>
    </source>
</evidence>
<dbReference type="InterPro" id="IPR025516">
    <property type="entry name" value="DUF4404"/>
</dbReference>
<accession>A0A1H1NM60</accession>
<evidence type="ECO:0000313" key="2">
    <source>
        <dbReference type="Proteomes" id="UP000243413"/>
    </source>
</evidence>
<dbReference type="RefSeq" id="WP_092284249.1">
    <property type="nucleotide sequence ID" value="NZ_LT629763.1"/>
</dbReference>
<dbReference type="OrthoDB" id="4335607at2"/>
<evidence type="ECO:0008006" key="3">
    <source>
        <dbReference type="Google" id="ProtNLM"/>
    </source>
</evidence>